<keyword evidence="3" id="KW-0804">Transcription</keyword>
<evidence type="ECO:0000256" key="1">
    <source>
        <dbReference type="ARBA" id="ARBA00023015"/>
    </source>
</evidence>
<dbReference type="EMBL" id="AP024525">
    <property type="protein sequence ID" value="BCT78122.1"/>
    <property type="molecule type" value="Genomic_DNA"/>
</dbReference>
<dbReference type="Pfam" id="PF01614">
    <property type="entry name" value="IclR_C"/>
    <property type="match status" value="1"/>
</dbReference>
<dbReference type="Gene3D" id="3.30.450.40">
    <property type="match status" value="1"/>
</dbReference>
<dbReference type="InterPro" id="IPR012794">
    <property type="entry name" value="PcaR_PcaU"/>
</dbReference>
<dbReference type="PANTHER" id="PTHR30136">
    <property type="entry name" value="HELIX-TURN-HELIX TRANSCRIPTIONAL REGULATOR, ICLR FAMILY"/>
    <property type="match status" value="1"/>
</dbReference>
<feature type="domain" description="IclR-ED" evidence="5">
    <location>
        <begin position="91"/>
        <end position="281"/>
    </location>
</feature>
<dbReference type="InterPro" id="IPR029016">
    <property type="entry name" value="GAF-like_dom_sf"/>
</dbReference>
<reference evidence="6 7" key="1">
    <citation type="journal article" date="2021" name="J. Biosci. Bioeng.">
        <title>Identification and characterization of a chc gene cluster responsible for the aromatization pathway of cyclohexanecarboxylate degradation in Sinomonas cyclohexanicum ATCC 51369.</title>
        <authorList>
            <person name="Yamamoto T."/>
            <person name="Hasegawa Y."/>
            <person name="Lau P.C.K."/>
            <person name="Iwaki H."/>
        </authorList>
    </citation>
    <scope>NUCLEOTIDE SEQUENCE [LARGE SCALE GENOMIC DNA]</scope>
    <source>
        <strain evidence="6 7">ATCC 51369</strain>
    </source>
</reference>
<evidence type="ECO:0000259" key="4">
    <source>
        <dbReference type="PROSITE" id="PS51077"/>
    </source>
</evidence>
<dbReference type="NCBIfam" id="TIGR02431">
    <property type="entry name" value="pcaR_pcaU"/>
    <property type="match status" value="1"/>
</dbReference>
<dbReference type="InterPro" id="IPR005471">
    <property type="entry name" value="Tscrpt_reg_IclR_N"/>
</dbReference>
<accession>A0ABM7Q0M4</accession>
<dbReference type="InterPro" id="IPR036388">
    <property type="entry name" value="WH-like_DNA-bd_sf"/>
</dbReference>
<protein>
    <submittedName>
        <fullName evidence="6">IclR family transcriptional regulator</fullName>
    </submittedName>
</protein>
<dbReference type="Proteomes" id="UP001319861">
    <property type="component" value="Chromosome"/>
</dbReference>
<dbReference type="SUPFAM" id="SSF55781">
    <property type="entry name" value="GAF domain-like"/>
    <property type="match status" value="1"/>
</dbReference>
<feature type="domain" description="HTH iclR-type" evidence="4">
    <location>
        <begin position="30"/>
        <end position="90"/>
    </location>
</feature>
<dbReference type="PANTHER" id="PTHR30136:SF34">
    <property type="entry name" value="TRANSCRIPTIONAL REGULATOR"/>
    <property type="match status" value="1"/>
</dbReference>
<keyword evidence="7" id="KW-1185">Reference proteome</keyword>
<dbReference type="SUPFAM" id="SSF46785">
    <property type="entry name" value="Winged helix' DNA-binding domain"/>
    <property type="match status" value="1"/>
</dbReference>
<gene>
    <name evidence="6" type="primary">pcaR</name>
    <name evidence="6" type="ORF">SCMU_39640</name>
</gene>
<name>A0ABM7Q0M4_SINCY</name>
<evidence type="ECO:0000313" key="7">
    <source>
        <dbReference type="Proteomes" id="UP001319861"/>
    </source>
</evidence>
<dbReference type="SMART" id="SM00346">
    <property type="entry name" value="HTH_ICLR"/>
    <property type="match status" value="1"/>
</dbReference>
<dbReference type="InterPro" id="IPR014757">
    <property type="entry name" value="Tscrpt_reg_IclR_C"/>
</dbReference>
<keyword evidence="1" id="KW-0805">Transcription regulation</keyword>
<dbReference type="Pfam" id="PF09339">
    <property type="entry name" value="HTH_IclR"/>
    <property type="match status" value="1"/>
</dbReference>
<dbReference type="PROSITE" id="PS51078">
    <property type="entry name" value="ICLR_ED"/>
    <property type="match status" value="1"/>
</dbReference>
<evidence type="ECO:0000256" key="3">
    <source>
        <dbReference type="ARBA" id="ARBA00023163"/>
    </source>
</evidence>
<proteinExistence type="predicted"/>
<dbReference type="InterPro" id="IPR050707">
    <property type="entry name" value="HTH_MetabolicPath_Reg"/>
</dbReference>
<evidence type="ECO:0000256" key="2">
    <source>
        <dbReference type="ARBA" id="ARBA00023125"/>
    </source>
</evidence>
<dbReference type="InterPro" id="IPR036390">
    <property type="entry name" value="WH_DNA-bd_sf"/>
</dbReference>
<evidence type="ECO:0000313" key="6">
    <source>
        <dbReference type="EMBL" id="BCT78122.1"/>
    </source>
</evidence>
<organism evidence="6 7">
    <name type="scientific">Sinomonas cyclohexanicum</name>
    <name type="common">Corynebacterium cyclohexanicum</name>
    <dbReference type="NCBI Taxonomy" id="322009"/>
    <lineage>
        <taxon>Bacteria</taxon>
        <taxon>Bacillati</taxon>
        <taxon>Actinomycetota</taxon>
        <taxon>Actinomycetes</taxon>
        <taxon>Micrococcales</taxon>
        <taxon>Micrococcaceae</taxon>
        <taxon>Sinomonas</taxon>
    </lineage>
</organism>
<evidence type="ECO:0000259" key="5">
    <source>
        <dbReference type="PROSITE" id="PS51078"/>
    </source>
</evidence>
<keyword evidence="2" id="KW-0238">DNA-binding</keyword>
<dbReference type="Gene3D" id="1.10.10.10">
    <property type="entry name" value="Winged helix-like DNA-binding domain superfamily/Winged helix DNA-binding domain"/>
    <property type="match status" value="1"/>
</dbReference>
<dbReference type="PROSITE" id="PS51077">
    <property type="entry name" value="HTH_ICLR"/>
    <property type="match status" value="1"/>
</dbReference>
<sequence>MVEPSRNQKPNTGSVDYVQPPVPTASDQFVQSLARGLAVVRAFDAEHQEMTLSEVAARTSLTRATARRFLHTLVELGYVRTDGRVFALTPLVLQLGYAYLSGQRLPELAEPILEELSHRHGESTSLAVLDGTDIVYLARIHTRRIISVGISPGTRFPAHATSMGRVLLASLPPAELDSYFAHASLEPLTPRTLVTRLAIEDELARVRAQGYAVVDQELEVGLQSVAVPVVGAGGRTVAAINMALSVRLDGHGSAADRESEVGRLVPELCAAAASIAEAAQAVGAA</sequence>